<feature type="compositionally biased region" description="Low complexity" evidence="1">
    <location>
        <begin position="52"/>
        <end position="83"/>
    </location>
</feature>
<feature type="compositionally biased region" description="Basic and acidic residues" evidence="1">
    <location>
        <begin position="39"/>
        <end position="49"/>
    </location>
</feature>
<reference evidence="3 4" key="1">
    <citation type="submission" date="2016-10" db="EMBL/GenBank/DDBJ databases">
        <authorList>
            <person name="Cai Z."/>
        </authorList>
    </citation>
    <scope>NUCLEOTIDE SEQUENCE [LARGE SCALE GENOMIC DNA]</scope>
</reference>
<proteinExistence type="predicted"/>
<feature type="transmembrane region" description="Helical" evidence="2">
    <location>
        <begin position="6"/>
        <end position="24"/>
    </location>
</feature>
<evidence type="ECO:0000313" key="3">
    <source>
        <dbReference type="EMBL" id="SZX75524.1"/>
    </source>
</evidence>
<dbReference type="InterPro" id="IPR057394">
    <property type="entry name" value="PIGBOS1"/>
</dbReference>
<keyword evidence="4" id="KW-1185">Reference proteome</keyword>
<accession>A0A383WEU5</accession>
<organism evidence="3 4">
    <name type="scientific">Tetradesmus obliquus</name>
    <name type="common">Green alga</name>
    <name type="synonym">Acutodesmus obliquus</name>
    <dbReference type="NCBI Taxonomy" id="3088"/>
    <lineage>
        <taxon>Eukaryota</taxon>
        <taxon>Viridiplantae</taxon>
        <taxon>Chlorophyta</taxon>
        <taxon>core chlorophytes</taxon>
        <taxon>Chlorophyceae</taxon>
        <taxon>CS clade</taxon>
        <taxon>Sphaeropleales</taxon>
        <taxon>Scenedesmaceae</taxon>
        <taxon>Tetradesmus</taxon>
    </lineage>
</organism>
<dbReference type="EMBL" id="FNXT01001235">
    <property type="protein sequence ID" value="SZX75524.1"/>
    <property type="molecule type" value="Genomic_DNA"/>
</dbReference>
<dbReference type="Proteomes" id="UP000256970">
    <property type="component" value="Unassembled WGS sequence"/>
</dbReference>
<protein>
    <submittedName>
        <fullName evidence="3">Uncharacterized protein</fullName>
    </submittedName>
</protein>
<evidence type="ECO:0000313" key="4">
    <source>
        <dbReference type="Proteomes" id="UP000256970"/>
    </source>
</evidence>
<sequence length="83" mass="9550">MSFQRHRPLIIAAFLGIAIGYYTFDEPLRQMAAQLPAKKQKEATAEPEWRIAAAAKRAAAQQQQQQQQQKEQQQQPDQQQESK</sequence>
<evidence type="ECO:0000256" key="1">
    <source>
        <dbReference type="SAM" id="MobiDB-lite"/>
    </source>
</evidence>
<name>A0A383WEU5_TETOB</name>
<keyword evidence="2" id="KW-0472">Membrane</keyword>
<dbReference type="Pfam" id="PF23670">
    <property type="entry name" value="PIGBOS1"/>
    <property type="match status" value="1"/>
</dbReference>
<dbReference type="AlphaFoldDB" id="A0A383WEU5"/>
<feature type="region of interest" description="Disordered" evidence="1">
    <location>
        <begin position="35"/>
        <end position="83"/>
    </location>
</feature>
<keyword evidence="2" id="KW-0812">Transmembrane</keyword>
<keyword evidence="2" id="KW-1133">Transmembrane helix</keyword>
<gene>
    <name evidence="3" type="ORF">BQ4739_LOCUS15810</name>
</gene>
<evidence type="ECO:0000256" key="2">
    <source>
        <dbReference type="SAM" id="Phobius"/>
    </source>
</evidence>